<dbReference type="Gene3D" id="2.30.30.100">
    <property type="match status" value="1"/>
</dbReference>
<protein>
    <recommendedName>
        <fullName evidence="5">biotin--[biotin carboxyl-carrier protein] ligase</fullName>
        <ecNumber evidence="5">6.3.4.15</ecNumber>
    </recommendedName>
</protein>
<organism evidence="7 8">
    <name type="scientific">Corynebacterium urogenitale</name>
    <dbReference type="NCBI Taxonomy" id="2487892"/>
    <lineage>
        <taxon>Bacteria</taxon>
        <taxon>Bacillati</taxon>
        <taxon>Actinomycetota</taxon>
        <taxon>Actinomycetes</taxon>
        <taxon>Mycobacteriales</taxon>
        <taxon>Corynebacteriaceae</taxon>
        <taxon>Corynebacterium</taxon>
    </lineage>
</organism>
<dbReference type="PANTHER" id="PTHR12835:SF5">
    <property type="entry name" value="BIOTIN--PROTEIN LIGASE"/>
    <property type="match status" value="1"/>
</dbReference>
<feature type="domain" description="BPL/LPL catalytic" evidence="6">
    <location>
        <begin position="26"/>
        <end position="210"/>
    </location>
</feature>
<evidence type="ECO:0000313" key="7">
    <source>
        <dbReference type="EMBL" id="QFQ02984.1"/>
    </source>
</evidence>
<dbReference type="KEGG" id="cuo:CUROG_08180"/>
<dbReference type="EC" id="6.3.4.15" evidence="5"/>
<dbReference type="AlphaFoldDB" id="A0A5J6Z7U6"/>
<keyword evidence="2" id="KW-0547">Nucleotide-binding</keyword>
<dbReference type="InterPro" id="IPR008988">
    <property type="entry name" value="Transcriptional_repressor_C"/>
</dbReference>
<evidence type="ECO:0000256" key="1">
    <source>
        <dbReference type="ARBA" id="ARBA00022598"/>
    </source>
</evidence>
<dbReference type="Pfam" id="PF03099">
    <property type="entry name" value="BPL_LplA_LipB"/>
    <property type="match status" value="1"/>
</dbReference>
<keyword evidence="8" id="KW-1185">Reference proteome</keyword>
<dbReference type="NCBIfam" id="TIGR00121">
    <property type="entry name" value="birA_ligase"/>
    <property type="match status" value="1"/>
</dbReference>
<evidence type="ECO:0000256" key="5">
    <source>
        <dbReference type="ARBA" id="ARBA00024227"/>
    </source>
</evidence>
<dbReference type="InterPro" id="IPR004143">
    <property type="entry name" value="BPL_LPL_catalytic"/>
</dbReference>
<dbReference type="Pfam" id="PF02237">
    <property type="entry name" value="BPL_C"/>
    <property type="match status" value="1"/>
</dbReference>
<dbReference type="GO" id="GO:0005524">
    <property type="term" value="F:ATP binding"/>
    <property type="evidence" value="ECO:0007669"/>
    <property type="project" value="UniProtKB-KW"/>
</dbReference>
<dbReference type="PROSITE" id="PS51733">
    <property type="entry name" value="BPL_LPL_CATALYTIC"/>
    <property type="match status" value="1"/>
</dbReference>
<dbReference type="InterPro" id="IPR045864">
    <property type="entry name" value="aa-tRNA-synth_II/BPL/LPL"/>
</dbReference>
<accession>A0A5J6Z7U6</accession>
<dbReference type="PANTHER" id="PTHR12835">
    <property type="entry name" value="BIOTIN PROTEIN LIGASE"/>
    <property type="match status" value="1"/>
</dbReference>
<evidence type="ECO:0000259" key="6">
    <source>
        <dbReference type="PROSITE" id="PS51733"/>
    </source>
</evidence>
<evidence type="ECO:0000256" key="4">
    <source>
        <dbReference type="ARBA" id="ARBA00023267"/>
    </source>
</evidence>
<sequence length="288" mass="30760">MLGRMKQGTVPRHRQRTPLDVEAVNGRVRPVGFTVEAVGQTGSTNTDLAHRAGCADGTVLCAEEQVAGRGRMGRTWTAPASSQLIASISLSCPDVPPERLGLVPLLAGLSIAKGINDATGLHAELKWPNDVLIGGRKLVGVLVEAAEVAPTPRLVVGFGVNYDLQRDELPVPHATSLALEVAQLGRELPRREEVLSRILVQLAEDLQRFRTLGGAPMTFMTRYKKLSATLGQEVKVMLPGDTQLLGTATDISDSGELVVRSEDGQVRSVAAGDVIHVRPQEDGTYSVI</sequence>
<keyword evidence="4" id="KW-0092">Biotin</keyword>
<evidence type="ECO:0000256" key="2">
    <source>
        <dbReference type="ARBA" id="ARBA00022741"/>
    </source>
</evidence>
<dbReference type="EMBL" id="CP045032">
    <property type="protein sequence ID" value="QFQ02984.1"/>
    <property type="molecule type" value="Genomic_DNA"/>
</dbReference>
<keyword evidence="1 7" id="KW-0436">Ligase</keyword>
<dbReference type="SUPFAM" id="SSF50037">
    <property type="entry name" value="C-terminal domain of transcriptional repressors"/>
    <property type="match status" value="1"/>
</dbReference>
<evidence type="ECO:0000313" key="8">
    <source>
        <dbReference type="Proteomes" id="UP000326711"/>
    </source>
</evidence>
<dbReference type="Gene3D" id="3.30.930.10">
    <property type="entry name" value="Bira Bifunctional Protein, Domain 2"/>
    <property type="match status" value="1"/>
</dbReference>
<dbReference type="InterPro" id="IPR004408">
    <property type="entry name" value="Biotin_CoA_COase_ligase"/>
</dbReference>
<gene>
    <name evidence="7" type="primary">birA</name>
    <name evidence="7" type="ORF">CUROG_08180</name>
</gene>
<dbReference type="CDD" id="cd16442">
    <property type="entry name" value="BPL"/>
    <property type="match status" value="1"/>
</dbReference>
<name>A0A5J6Z7U6_9CORY</name>
<dbReference type="GO" id="GO:0005737">
    <property type="term" value="C:cytoplasm"/>
    <property type="evidence" value="ECO:0007669"/>
    <property type="project" value="TreeGrafter"/>
</dbReference>
<dbReference type="SUPFAM" id="SSF55681">
    <property type="entry name" value="Class II aaRS and biotin synthetases"/>
    <property type="match status" value="1"/>
</dbReference>
<proteinExistence type="predicted"/>
<reference evidence="8" key="1">
    <citation type="submission" date="2019-10" db="EMBL/GenBank/DDBJ databases">
        <title>Complete genome sequence of Corynebacterium urogenitalis DSM 108747, isolated from the genital tract of a cow.</title>
        <authorList>
            <person name="Ruckert C."/>
            <person name="Ballas P."/>
            <person name="Wagener K."/>
            <person name="Drillich M."/>
            <person name="Kaempfer P."/>
            <person name="Busse H.-J."/>
            <person name="Ehling-Schulz M."/>
        </authorList>
    </citation>
    <scope>NUCLEOTIDE SEQUENCE [LARGE SCALE GENOMIC DNA]</scope>
    <source>
        <strain evidence="8">LMM 1652</strain>
    </source>
</reference>
<dbReference type="Proteomes" id="UP000326711">
    <property type="component" value="Chromosome"/>
</dbReference>
<evidence type="ECO:0000256" key="3">
    <source>
        <dbReference type="ARBA" id="ARBA00022840"/>
    </source>
</evidence>
<keyword evidence="3" id="KW-0067">ATP-binding</keyword>
<dbReference type="GO" id="GO:0004077">
    <property type="term" value="F:biotin--[biotin carboxyl-carrier protein] ligase activity"/>
    <property type="evidence" value="ECO:0007669"/>
    <property type="project" value="UniProtKB-EC"/>
</dbReference>
<dbReference type="InterPro" id="IPR003142">
    <property type="entry name" value="BPL_C"/>
</dbReference>